<dbReference type="Pfam" id="PF08450">
    <property type="entry name" value="SGL"/>
    <property type="match status" value="1"/>
</dbReference>
<dbReference type="PANTHER" id="PTHR10907:SF47">
    <property type="entry name" value="REGUCALCIN"/>
    <property type="match status" value="1"/>
</dbReference>
<dbReference type="EMBL" id="JBGUBD010000004">
    <property type="protein sequence ID" value="MFA9478182.1"/>
    <property type="molecule type" value="Genomic_DNA"/>
</dbReference>
<name>A0ABV4U5P9_9BACT</name>
<sequence>MSDNATAPISVIANYACKTGENPLWHPLEKQLYWTDIPTGRLFRYDPAAHKHEKIYEDRPVGGFTFQPDGALLLFRDKGNVVIWRDGEERQTVIEEIPDEATTRFNDVMADPEGRVFCGTMPTEDRLGRLYRLDPDGTHHLVVENVGIANGMGFTLDETGLYFTDSKARTIYLFDYDRRTGNITNQRPAIQTDEAHGLPDGMIVDEYGDIWSAHFGGHGIYRYNTATGQLKQKIELPARNVTSLTFAGDDLQDVYVTTALGSDKAEAGEHAGALLHFRAPVPGRHEFFSRIGV</sequence>
<dbReference type="InterPro" id="IPR005511">
    <property type="entry name" value="SMP-30"/>
</dbReference>
<comment type="similarity">
    <text evidence="1">Belongs to the SMP-30/CGR1 family.</text>
</comment>
<organism evidence="3 4">
    <name type="scientific">Natronomicrosphaera hydrolytica</name>
    <dbReference type="NCBI Taxonomy" id="3242702"/>
    <lineage>
        <taxon>Bacteria</taxon>
        <taxon>Pseudomonadati</taxon>
        <taxon>Planctomycetota</taxon>
        <taxon>Phycisphaerae</taxon>
        <taxon>Phycisphaerales</taxon>
        <taxon>Phycisphaeraceae</taxon>
        <taxon>Natronomicrosphaera</taxon>
    </lineage>
</organism>
<reference evidence="3 4" key="1">
    <citation type="submission" date="2024-08" db="EMBL/GenBank/DDBJ databases">
        <title>Whole-genome sequencing of halo(alkali)philic microorganisms from hypersaline lakes.</title>
        <authorList>
            <person name="Sorokin D.Y."/>
            <person name="Merkel A.Y."/>
            <person name="Messina E."/>
            <person name="Yakimov M."/>
        </authorList>
    </citation>
    <scope>NUCLEOTIDE SEQUENCE [LARGE SCALE GENOMIC DNA]</scope>
    <source>
        <strain evidence="3 4">AB-hyl4</strain>
    </source>
</reference>
<comment type="caution">
    <text evidence="3">The sequence shown here is derived from an EMBL/GenBank/DDBJ whole genome shotgun (WGS) entry which is preliminary data.</text>
</comment>
<proteinExistence type="inferred from homology"/>
<dbReference type="PRINTS" id="PR01790">
    <property type="entry name" value="SMP30FAMILY"/>
</dbReference>
<dbReference type="Gene3D" id="2.120.10.30">
    <property type="entry name" value="TolB, C-terminal domain"/>
    <property type="match status" value="1"/>
</dbReference>
<dbReference type="InterPro" id="IPR011042">
    <property type="entry name" value="6-blade_b-propeller_TolB-like"/>
</dbReference>
<dbReference type="PANTHER" id="PTHR10907">
    <property type="entry name" value="REGUCALCIN"/>
    <property type="match status" value="1"/>
</dbReference>
<dbReference type="SUPFAM" id="SSF63829">
    <property type="entry name" value="Calcium-dependent phosphotriesterase"/>
    <property type="match status" value="1"/>
</dbReference>
<evidence type="ECO:0000259" key="2">
    <source>
        <dbReference type="Pfam" id="PF08450"/>
    </source>
</evidence>
<keyword evidence="4" id="KW-1185">Reference proteome</keyword>
<evidence type="ECO:0000313" key="3">
    <source>
        <dbReference type="EMBL" id="MFA9478182.1"/>
    </source>
</evidence>
<dbReference type="RefSeq" id="WP_425345108.1">
    <property type="nucleotide sequence ID" value="NZ_JBGUBD010000004.1"/>
</dbReference>
<accession>A0ABV4U5P9</accession>
<evidence type="ECO:0000313" key="4">
    <source>
        <dbReference type="Proteomes" id="UP001575105"/>
    </source>
</evidence>
<gene>
    <name evidence="3" type="ORF">ACERK3_07720</name>
</gene>
<evidence type="ECO:0000256" key="1">
    <source>
        <dbReference type="ARBA" id="ARBA00008853"/>
    </source>
</evidence>
<protein>
    <submittedName>
        <fullName evidence="3">SMP-30/gluconolactonase/LRE family protein</fullName>
    </submittedName>
</protein>
<dbReference type="InterPro" id="IPR013658">
    <property type="entry name" value="SGL"/>
</dbReference>
<dbReference type="Proteomes" id="UP001575105">
    <property type="component" value="Unassembled WGS sequence"/>
</dbReference>
<feature type="domain" description="SMP-30/Gluconolactonase/LRE-like region" evidence="2">
    <location>
        <begin position="20"/>
        <end position="259"/>
    </location>
</feature>